<evidence type="ECO:0000313" key="2">
    <source>
        <dbReference type="Proteomes" id="UP000001338"/>
    </source>
</evidence>
<accession>A0A828YZV7</accession>
<protein>
    <submittedName>
        <fullName evidence="1">Uncharacterized protein</fullName>
    </submittedName>
</protein>
<proteinExistence type="predicted"/>
<reference evidence="1 2" key="1">
    <citation type="submission" date="2012-10" db="EMBL/GenBank/DDBJ databases">
        <authorList>
            <person name="Harkins D.M."/>
            <person name="Durkin A.S."/>
            <person name="Brinkac L.M."/>
            <person name="Haft D.H."/>
            <person name="Selengut J.D."/>
            <person name="Sanka R."/>
            <person name="DePew J."/>
            <person name="Purushe J."/>
            <person name="Whelen A.C."/>
            <person name="Vinetz J.M."/>
            <person name="Sutton G.G."/>
            <person name="Nierman W.C."/>
            <person name="Fouts D.E."/>
        </authorList>
    </citation>
    <scope>NUCLEOTIDE SEQUENCE [LARGE SCALE GENOMIC DNA]</scope>
    <source>
        <strain evidence="1 2">2006001853</strain>
    </source>
</reference>
<comment type="caution">
    <text evidence="1">The sequence shown here is derived from an EMBL/GenBank/DDBJ whole genome shotgun (WGS) entry which is preliminary data.</text>
</comment>
<name>A0A828YZV7_9LEPT</name>
<dbReference type="AlphaFoldDB" id="A0A828YZV7"/>
<sequence length="58" mass="6421">MENSCGDDISASRKFVSIQLSLKTSSIPATDFFPFTDSIERVPKPFDLIRIAAIVPTF</sequence>
<dbReference type="EMBL" id="AFLV02000058">
    <property type="protein sequence ID" value="EKR63541.1"/>
    <property type="molecule type" value="Genomic_DNA"/>
</dbReference>
<dbReference type="Proteomes" id="UP000001338">
    <property type="component" value="Unassembled WGS sequence"/>
</dbReference>
<organism evidence="1 2">
    <name type="scientific">Leptospira weilii str. 2006001853</name>
    <dbReference type="NCBI Taxonomy" id="1001589"/>
    <lineage>
        <taxon>Bacteria</taxon>
        <taxon>Pseudomonadati</taxon>
        <taxon>Spirochaetota</taxon>
        <taxon>Spirochaetia</taxon>
        <taxon>Leptospirales</taxon>
        <taxon>Leptospiraceae</taxon>
        <taxon>Leptospira</taxon>
    </lineage>
</organism>
<evidence type="ECO:0000313" key="1">
    <source>
        <dbReference type="EMBL" id="EKR63541.1"/>
    </source>
</evidence>
<gene>
    <name evidence="1" type="ORF">LEP1GSC036_4173</name>
</gene>